<reference evidence="1 2" key="1">
    <citation type="submission" date="2012-10" db="EMBL/GenBank/DDBJ databases">
        <authorList>
            <person name="Harkins D.M."/>
            <person name="Durkin A.S."/>
            <person name="Brinkac L.M."/>
            <person name="Haft D.H."/>
            <person name="Selengut J.D."/>
            <person name="Sanka R."/>
            <person name="DePew J."/>
            <person name="Purushe J."/>
            <person name="Whelen A.C."/>
            <person name="Vinetz J.M."/>
            <person name="Sutton G.G."/>
            <person name="Nierman W.C."/>
            <person name="Fouts D.E."/>
        </authorList>
    </citation>
    <scope>NUCLEOTIDE SEQUENCE [LARGE SCALE GENOMIC DNA]</scope>
    <source>
        <strain evidence="1 2">2006001853</strain>
    </source>
</reference>
<dbReference type="EMBL" id="AFLV02000081">
    <property type="protein sequence ID" value="EKR62415.1"/>
    <property type="molecule type" value="Genomic_DNA"/>
</dbReference>
<name>A0A828YYD4_9LEPT</name>
<proteinExistence type="predicted"/>
<gene>
    <name evidence="1" type="ORF">LEP1GSC036_1655</name>
</gene>
<dbReference type="Proteomes" id="UP000001338">
    <property type="component" value="Unassembled WGS sequence"/>
</dbReference>
<dbReference type="AlphaFoldDB" id="A0A828YYD4"/>
<comment type="caution">
    <text evidence="1">The sequence shown here is derived from an EMBL/GenBank/DDBJ whole genome shotgun (WGS) entry which is preliminary data.</text>
</comment>
<accession>A0A828YYD4</accession>
<evidence type="ECO:0000313" key="2">
    <source>
        <dbReference type="Proteomes" id="UP000001338"/>
    </source>
</evidence>
<protein>
    <submittedName>
        <fullName evidence="1">Uncharacterized protein</fullName>
    </submittedName>
</protein>
<sequence>MREFFPLSVNFLELYGPILVAELNFGSFVFSEKPVFGNV</sequence>
<evidence type="ECO:0000313" key="1">
    <source>
        <dbReference type="EMBL" id="EKR62415.1"/>
    </source>
</evidence>
<organism evidence="1 2">
    <name type="scientific">Leptospira weilii str. 2006001853</name>
    <dbReference type="NCBI Taxonomy" id="1001589"/>
    <lineage>
        <taxon>Bacteria</taxon>
        <taxon>Pseudomonadati</taxon>
        <taxon>Spirochaetota</taxon>
        <taxon>Spirochaetia</taxon>
        <taxon>Leptospirales</taxon>
        <taxon>Leptospiraceae</taxon>
        <taxon>Leptospira</taxon>
    </lineage>
</organism>